<proteinExistence type="predicted"/>
<evidence type="ECO:0000313" key="3">
    <source>
        <dbReference type="Proteomes" id="UP000194664"/>
    </source>
</evidence>
<name>A0A251X0S7_9RHOB</name>
<dbReference type="RefSeq" id="WP_086449648.1">
    <property type="nucleotide sequence ID" value="NZ_MSPP01000001.1"/>
</dbReference>
<evidence type="ECO:0000256" key="1">
    <source>
        <dbReference type="SAM" id="Phobius"/>
    </source>
</evidence>
<dbReference type="Proteomes" id="UP000194664">
    <property type="component" value="Unassembled WGS sequence"/>
</dbReference>
<keyword evidence="1" id="KW-0472">Membrane</keyword>
<protein>
    <submittedName>
        <fullName evidence="2">DUF1049 domain-containing protein</fullName>
    </submittedName>
</protein>
<keyword evidence="1" id="KW-0812">Transmembrane</keyword>
<comment type="caution">
    <text evidence="2">The sequence shown here is derived from an EMBL/GenBank/DDBJ whole genome shotgun (WGS) entry which is preliminary data.</text>
</comment>
<sequence length="115" mass="12890">MKTLRYAFWGLVALCLVLVGLANTEVVLLRAMPPALASLLGISPDIEIPLFMAIFLGVGVGLFIGFLWEWIREHKNRAEGRAKAREAAQLRRELDRLKDMDGDGKDDVLQLVERT</sequence>
<dbReference type="AlphaFoldDB" id="A0A251X0S7"/>
<dbReference type="EMBL" id="MSPP01000001">
    <property type="protein sequence ID" value="OUD09995.1"/>
    <property type="molecule type" value="Genomic_DNA"/>
</dbReference>
<accession>A0A251X0S7</accession>
<gene>
    <name evidence="2" type="ORF">BVC71_00280</name>
</gene>
<reference evidence="2 3" key="1">
    <citation type="submission" date="2016-12" db="EMBL/GenBank/DDBJ databases">
        <title>The draft genome sequence of HSLHS2.</title>
        <authorList>
            <person name="Hu D."/>
            <person name="Wang L."/>
            <person name="Shao Z."/>
        </authorList>
    </citation>
    <scope>NUCLEOTIDE SEQUENCE [LARGE SCALE GENOMIC DNA]</scope>
    <source>
        <strain evidence="2">MCCC 1A06712</strain>
    </source>
</reference>
<keyword evidence="1" id="KW-1133">Transmembrane helix</keyword>
<evidence type="ECO:0000313" key="2">
    <source>
        <dbReference type="EMBL" id="OUD09995.1"/>
    </source>
</evidence>
<keyword evidence="3" id="KW-1185">Reference proteome</keyword>
<dbReference type="OrthoDB" id="7689797at2"/>
<organism evidence="2 3">
    <name type="scientific">Marivivens niveibacter</name>
    <dbReference type="NCBI Taxonomy" id="1930667"/>
    <lineage>
        <taxon>Bacteria</taxon>
        <taxon>Pseudomonadati</taxon>
        <taxon>Pseudomonadota</taxon>
        <taxon>Alphaproteobacteria</taxon>
        <taxon>Rhodobacterales</taxon>
        <taxon>Paracoccaceae</taxon>
        <taxon>Marivivens group</taxon>
        <taxon>Marivivens</taxon>
    </lineage>
</organism>
<feature type="transmembrane region" description="Helical" evidence="1">
    <location>
        <begin position="48"/>
        <end position="71"/>
    </location>
</feature>